<dbReference type="EMBL" id="AP022843">
    <property type="protein sequence ID" value="BCB09206.1"/>
    <property type="molecule type" value="Genomic_DNA"/>
</dbReference>
<gene>
    <name evidence="2" type="ORF">HHSLTHF2_30960</name>
</gene>
<keyword evidence="3" id="KW-1185">Reference proteome</keyword>
<evidence type="ECO:0000313" key="3">
    <source>
        <dbReference type="Proteomes" id="UP000502259"/>
    </source>
</evidence>
<sequence>MHHQMARRHGKLTRLHQSPISNKDNGNKINHTLLNHISFTPNTGPQRLIQPVDHKQYNNSTDHLNKNLKTE</sequence>
<organism evidence="2 3">
    <name type="scientific">Halomonas hydrothermalis</name>
    <dbReference type="NCBI Taxonomy" id="115561"/>
    <lineage>
        <taxon>Bacteria</taxon>
        <taxon>Pseudomonadati</taxon>
        <taxon>Pseudomonadota</taxon>
        <taxon>Gammaproteobacteria</taxon>
        <taxon>Oceanospirillales</taxon>
        <taxon>Halomonadaceae</taxon>
        <taxon>Halomonas</taxon>
    </lineage>
</organism>
<reference evidence="2 3" key="1">
    <citation type="submission" date="2020-03" db="EMBL/GenBank/DDBJ databases">
        <title>Complete Genome Sequence of Halomonas hydrothermalis Strain Slthf2, Halophilic Bacterium Isolated from Deep-Sea Hydrothermal-Vent Environments.</title>
        <authorList>
            <person name="Takeyama N."/>
            <person name="Huang M."/>
            <person name="Sato K."/>
            <person name="Galipon J."/>
            <person name="Arakawa K."/>
        </authorList>
    </citation>
    <scope>NUCLEOTIDE SEQUENCE [LARGE SCALE GENOMIC DNA]</scope>
    <source>
        <strain evidence="2 3">Slthf2</strain>
    </source>
</reference>
<feature type="compositionally biased region" description="Polar residues" evidence="1">
    <location>
        <begin position="15"/>
        <end position="45"/>
    </location>
</feature>
<feature type="compositionally biased region" description="Basic residues" evidence="1">
    <location>
        <begin position="1"/>
        <end position="14"/>
    </location>
</feature>
<evidence type="ECO:0000256" key="1">
    <source>
        <dbReference type="SAM" id="MobiDB-lite"/>
    </source>
</evidence>
<dbReference type="AlphaFoldDB" id="A0A6F8U7V6"/>
<proteinExistence type="predicted"/>
<protein>
    <submittedName>
        <fullName evidence="2">Uncharacterized protein</fullName>
    </submittedName>
</protein>
<feature type="region of interest" description="Disordered" evidence="1">
    <location>
        <begin position="1"/>
        <end position="71"/>
    </location>
</feature>
<evidence type="ECO:0000313" key="2">
    <source>
        <dbReference type="EMBL" id="BCB09206.1"/>
    </source>
</evidence>
<accession>A0A6F8U7V6</accession>
<dbReference type="Proteomes" id="UP000502259">
    <property type="component" value="Chromosome"/>
</dbReference>
<name>A0A6F8U7V6_9GAMM</name>